<gene>
    <name evidence="1" type="ordered locus">B005_5292</name>
</gene>
<dbReference type="HOGENOM" id="CLU_1223694_0_0_11"/>
<dbReference type="EMBL" id="CP003788">
    <property type="protein sequence ID" value="AFR06556.1"/>
    <property type="molecule type" value="Genomic_DNA"/>
</dbReference>
<dbReference type="STRING" id="1205910.B005_5292"/>
<sequence length="226" mass="25848">MANEYPEERARRYEQAYREWCREVGTEERERRRRLALPTEGMLHSATTMARIDIAGHLAARPATVARIRELGLRLNTHAFVHVRVEARRRSVTRPETADISRVLPGHFWCSLLTVLVEAADRWGRVIDKVPVYARELVEERTPPGWGAAQEAIADTALEAVWRCVVELLGLRPPEELLLVMRVLALFVCPDPGRHPELLRVCLSPLQRGVLQETTTMLLRQSLVRP</sequence>
<reference evidence="2" key="2">
    <citation type="submission" date="2012-08" db="EMBL/GenBank/DDBJ databases">
        <title>Whole-genome sequence of Nocardiopsis alba strain ATCC BAA-2165 associated with honeybees.</title>
        <authorList>
            <person name="Qiao J."/>
            <person name="Chen L."/>
            <person name="Li Y."/>
            <person name="Wang J."/>
            <person name="Zhang W."/>
            <person name="Chen S."/>
        </authorList>
    </citation>
    <scope>NUCLEOTIDE SEQUENCE [LARGE SCALE GENOMIC DNA]</scope>
    <source>
        <strain evidence="2">ATCC BAA-2165 / BE74</strain>
    </source>
</reference>
<dbReference type="Proteomes" id="UP000003779">
    <property type="component" value="Chromosome"/>
</dbReference>
<evidence type="ECO:0000313" key="2">
    <source>
        <dbReference type="Proteomes" id="UP000003779"/>
    </source>
</evidence>
<dbReference type="PATRIC" id="fig|1205910.3.peg.5004"/>
<organism evidence="1 2">
    <name type="scientific">Nocardiopsis alba (strain ATCC BAA-2165 / BE74)</name>
    <dbReference type="NCBI Taxonomy" id="1205910"/>
    <lineage>
        <taxon>Bacteria</taxon>
        <taxon>Bacillati</taxon>
        <taxon>Actinomycetota</taxon>
        <taxon>Actinomycetes</taxon>
        <taxon>Streptosporangiales</taxon>
        <taxon>Nocardiopsidaceae</taxon>
        <taxon>Nocardiopsis</taxon>
    </lineage>
</organism>
<proteinExistence type="predicted"/>
<dbReference type="eggNOG" id="ENOG502ZSSJ">
    <property type="taxonomic scope" value="Bacteria"/>
</dbReference>
<dbReference type="KEGG" id="nal:B005_5292"/>
<name>J7L1E5_NOCAA</name>
<evidence type="ECO:0000313" key="1">
    <source>
        <dbReference type="EMBL" id="AFR06556.1"/>
    </source>
</evidence>
<reference evidence="1 2" key="1">
    <citation type="journal article" date="2012" name="J. Bacteriol.">
        <title>Whole-Genome Sequence of Nocardiopsis alba Strain ATCC BAA-2165, Associated with Honeybees.</title>
        <authorList>
            <person name="Qiao J."/>
            <person name="Chen L."/>
            <person name="Li Y."/>
            <person name="Wang J."/>
            <person name="Zhang W."/>
            <person name="Chen S."/>
        </authorList>
    </citation>
    <scope>NUCLEOTIDE SEQUENCE [LARGE SCALE GENOMIC DNA]</scope>
    <source>
        <strain evidence="2">ATCC BAA-2165 / BE74</strain>
    </source>
</reference>
<accession>J7L1E5</accession>
<protein>
    <submittedName>
        <fullName evidence="1">Uncharacterized protein</fullName>
    </submittedName>
</protein>
<dbReference type="AlphaFoldDB" id="J7L1E5"/>